<dbReference type="OrthoDB" id="2504919at2759"/>
<name>A0A8H6KKB6_9PEZI</name>
<protein>
    <submittedName>
        <fullName evidence="2">Ankyrin and het domain-containing protein</fullName>
    </submittedName>
</protein>
<organism evidence="2 3">
    <name type="scientific">Colletotrichum musicola</name>
    <dbReference type="NCBI Taxonomy" id="2175873"/>
    <lineage>
        <taxon>Eukaryota</taxon>
        <taxon>Fungi</taxon>
        <taxon>Dikarya</taxon>
        <taxon>Ascomycota</taxon>
        <taxon>Pezizomycotina</taxon>
        <taxon>Sordariomycetes</taxon>
        <taxon>Hypocreomycetidae</taxon>
        <taxon>Glomerellales</taxon>
        <taxon>Glomerellaceae</taxon>
        <taxon>Colletotrichum</taxon>
        <taxon>Colletotrichum orchidearum species complex</taxon>
    </lineage>
</organism>
<sequence length="565" mass="63899">ITRSLHDALRDLRDGTRVRRVWADALCINQLDIPERNSQVALMGRIYSVAASTIIYLGDLTVHASEVFAAASPRQPHNSAPVTAEDASGGVTALAVRDLLSRPWFKRVWVFQELVQSRDPWVQCGRTRVGWNDICRLLLDKVDSETRLSGNGKRALQILEDMHAARDLKKSYTLVQALKARRGLGATDPRDMVYANLGVANDGGLEINYEETSQWIYVRAAQYMIDKVGIRELLSYVDDIAAGERLEGLPSWAPDWRLPSSDSTPLPHHKYSGLDLHDKVHHVFVEGDGLFVMGHIGYTVDSVKITGGTIPAADETYCIHSSRLRKSLGGPLHQELRRTRTKFYSQRTETMWASWVDWFRDLEGQTTPGSPASGGFAVFFERWLSALLDKVNNREFTSWIERDFMGLIHHHFQGPGTESPLKGRRLAITDTDKFCIVPSQTRHGDIIGYLAGSATEVIFRPIQTPDRSEVSAVVLQAFRETRRGYLYHRQPTNRGVGENRLAFEWSTRDIDPTDVEHYRVIGEGLLEEGYGWCMRTKSPYYRYSEGTGVHDKEAAFDDLRVFALY</sequence>
<dbReference type="InterPro" id="IPR010730">
    <property type="entry name" value="HET"/>
</dbReference>
<evidence type="ECO:0000259" key="1">
    <source>
        <dbReference type="Pfam" id="PF06985"/>
    </source>
</evidence>
<dbReference type="Proteomes" id="UP000639643">
    <property type="component" value="Unassembled WGS sequence"/>
</dbReference>
<dbReference type="PANTHER" id="PTHR24148">
    <property type="entry name" value="ANKYRIN REPEAT DOMAIN-CONTAINING PROTEIN 39 HOMOLOG-RELATED"/>
    <property type="match status" value="1"/>
</dbReference>
<evidence type="ECO:0000313" key="3">
    <source>
        <dbReference type="Proteomes" id="UP000639643"/>
    </source>
</evidence>
<feature type="non-terminal residue" evidence="2">
    <location>
        <position position="1"/>
    </location>
</feature>
<dbReference type="PANTHER" id="PTHR24148:SF73">
    <property type="entry name" value="HET DOMAIN PROTEIN (AFU_ORTHOLOGUE AFUA_8G01020)"/>
    <property type="match status" value="1"/>
</dbReference>
<reference evidence="2" key="1">
    <citation type="journal article" date="2020" name="Phytopathology">
        <title>Genome Sequence Resources of Colletotrichum truncatum, C. plurivorum, C. musicola, and C. sojae: Four Species Pathogenic to Soybean (Glycine max).</title>
        <authorList>
            <person name="Rogerio F."/>
            <person name="Boufleur T.R."/>
            <person name="Ciampi-Guillardi M."/>
            <person name="Sukno S.A."/>
            <person name="Thon M.R."/>
            <person name="Massola Junior N.S."/>
            <person name="Baroncelli R."/>
        </authorList>
    </citation>
    <scope>NUCLEOTIDE SEQUENCE</scope>
    <source>
        <strain evidence="2">LFN0074</strain>
    </source>
</reference>
<feature type="domain" description="Heterokaryon incompatibility" evidence="1">
    <location>
        <begin position="1"/>
        <end position="113"/>
    </location>
</feature>
<comment type="caution">
    <text evidence="2">The sequence shown here is derived from an EMBL/GenBank/DDBJ whole genome shotgun (WGS) entry which is preliminary data.</text>
</comment>
<dbReference type="AlphaFoldDB" id="A0A8H6KKB6"/>
<dbReference type="InterPro" id="IPR052895">
    <property type="entry name" value="HetReg/Transcr_Mod"/>
</dbReference>
<accession>A0A8H6KKB6</accession>
<dbReference type="Pfam" id="PF06985">
    <property type="entry name" value="HET"/>
    <property type="match status" value="1"/>
</dbReference>
<gene>
    <name evidence="2" type="ORF">CMUS01_06665</name>
</gene>
<keyword evidence="3" id="KW-1185">Reference proteome</keyword>
<dbReference type="EMBL" id="WIGM01000223">
    <property type="protein sequence ID" value="KAF6833114.1"/>
    <property type="molecule type" value="Genomic_DNA"/>
</dbReference>
<evidence type="ECO:0000313" key="2">
    <source>
        <dbReference type="EMBL" id="KAF6833114.1"/>
    </source>
</evidence>
<proteinExistence type="predicted"/>